<keyword evidence="11" id="KW-0411">Iron-sulfur</keyword>
<dbReference type="GO" id="GO:0046872">
    <property type="term" value="F:metal ion binding"/>
    <property type="evidence" value="ECO:0007669"/>
    <property type="project" value="UniProtKB-KW"/>
</dbReference>
<dbReference type="GO" id="GO:0051539">
    <property type="term" value="F:4 iron, 4 sulfur cluster binding"/>
    <property type="evidence" value="ECO:0007669"/>
    <property type="project" value="UniProtKB-KW"/>
</dbReference>
<feature type="domain" description="ATP-dependent helicase/deoxyribonuclease subunit B N-terminal" evidence="15">
    <location>
        <begin position="5"/>
        <end position="292"/>
    </location>
</feature>
<dbReference type="InterPro" id="IPR011604">
    <property type="entry name" value="PDDEXK-like_dom_sf"/>
</dbReference>
<name>A0A1M4UEW1_9CLOT</name>
<dbReference type="GO" id="GO:0004527">
    <property type="term" value="F:exonuclease activity"/>
    <property type="evidence" value="ECO:0007669"/>
    <property type="project" value="UniProtKB-KW"/>
</dbReference>
<keyword evidence="12" id="KW-0238">DNA-binding</keyword>
<evidence type="ECO:0000313" key="16">
    <source>
        <dbReference type="EMBL" id="SHE55110.1"/>
    </source>
</evidence>
<dbReference type="STRING" id="1122155.SAMN02745158_00879"/>
<evidence type="ECO:0000256" key="6">
    <source>
        <dbReference type="ARBA" id="ARBA00022801"/>
    </source>
</evidence>
<dbReference type="RefSeq" id="WP_072849294.1">
    <property type="nucleotide sequence ID" value="NZ_FQVI01000002.1"/>
</dbReference>
<dbReference type="GO" id="GO:0004386">
    <property type="term" value="F:helicase activity"/>
    <property type="evidence" value="ECO:0007669"/>
    <property type="project" value="UniProtKB-KW"/>
</dbReference>
<proteinExistence type="predicted"/>
<evidence type="ECO:0000256" key="12">
    <source>
        <dbReference type="ARBA" id="ARBA00023125"/>
    </source>
</evidence>
<evidence type="ECO:0000259" key="15">
    <source>
        <dbReference type="Pfam" id="PF21445"/>
    </source>
</evidence>
<dbReference type="GO" id="GO:0005524">
    <property type="term" value="F:ATP binding"/>
    <property type="evidence" value="ECO:0007669"/>
    <property type="project" value="UniProtKB-KW"/>
</dbReference>
<evidence type="ECO:0000256" key="2">
    <source>
        <dbReference type="ARBA" id="ARBA00022722"/>
    </source>
</evidence>
<evidence type="ECO:0000256" key="5">
    <source>
        <dbReference type="ARBA" id="ARBA00022763"/>
    </source>
</evidence>
<keyword evidence="10" id="KW-0408">Iron</keyword>
<evidence type="ECO:0000256" key="10">
    <source>
        <dbReference type="ARBA" id="ARBA00023004"/>
    </source>
</evidence>
<keyword evidence="5" id="KW-0227">DNA damage</keyword>
<keyword evidence="8" id="KW-0269">Exonuclease</keyword>
<evidence type="ECO:0000256" key="1">
    <source>
        <dbReference type="ARBA" id="ARBA00022485"/>
    </source>
</evidence>
<dbReference type="PANTHER" id="PTHR30591">
    <property type="entry name" value="RECBCD ENZYME SUBUNIT RECC"/>
    <property type="match status" value="1"/>
</dbReference>
<dbReference type="Pfam" id="PF12705">
    <property type="entry name" value="PDDEXK_1"/>
    <property type="match status" value="1"/>
</dbReference>
<evidence type="ECO:0000256" key="9">
    <source>
        <dbReference type="ARBA" id="ARBA00022840"/>
    </source>
</evidence>
<dbReference type="NCBIfam" id="TIGR02773">
    <property type="entry name" value="addB_Gpos"/>
    <property type="match status" value="1"/>
</dbReference>
<evidence type="ECO:0000256" key="3">
    <source>
        <dbReference type="ARBA" id="ARBA00022723"/>
    </source>
</evidence>
<reference evidence="16 17" key="1">
    <citation type="submission" date="2016-11" db="EMBL/GenBank/DDBJ databases">
        <authorList>
            <person name="Jaros S."/>
            <person name="Januszkiewicz K."/>
            <person name="Wedrychowicz H."/>
        </authorList>
    </citation>
    <scope>NUCLEOTIDE SEQUENCE [LARGE SCALE GENOMIC DNA]</scope>
    <source>
        <strain evidence="16 17">DSM 17459</strain>
    </source>
</reference>
<dbReference type="GO" id="GO:0000724">
    <property type="term" value="P:double-strand break repair via homologous recombination"/>
    <property type="evidence" value="ECO:0007669"/>
    <property type="project" value="InterPro"/>
</dbReference>
<evidence type="ECO:0000256" key="8">
    <source>
        <dbReference type="ARBA" id="ARBA00022839"/>
    </source>
</evidence>
<evidence type="ECO:0000256" key="7">
    <source>
        <dbReference type="ARBA" id="ARBA00022806"/>
    </source>
</evidence>
<sequence length="1136" mass="131337">MPLQFVFGNSGSGKSWTLYHKIIEESMEYPKRQYLILVPEQFTMQTQKDLVAMHPRGGIMNIDVVSFERLAFRVMEEIGEDMGQVLEETGKSLVLRKVAQKKKKELKVLKEQIKKPGYIAQLKSTVSEFTQYHVGPEDMERMLRSVEDKPQLYYKLRDIQILYQGFMDYLRGTYITAEQVLEMLCRVIWKWQRLEECVVVLDGFTGFTPVQYRLLEEIFPRAGKIYAVITLDEKEDPYSPGSPHKLFFMSKQTVHRLLQIARRTRTEVGKEICIHRDEQGRFAHSPALAYLEQNIFRYGSRPYPGKQEEIEIRICRTPQSEMEMAADEIRRLVREQGYRYRDFAVVTGDMEGYASYAAWAFEDAGIPCFLDQKHSVLMNPFIEFIRAAVEIAAENYSYDSVFRFLRCGLTELIPEEVDLLENYVIALGIRGTKRWEEEWIRRYRGQEEGETVRMEAIRSLLMSSLHPFTSTLKKKGLTVREGVTALYQFIVGFRLQEKLKHQEKLFRSAGEYAMVKEYSQIYEIIMELLDKMADVLGEERVTVKEFQELLEAGLQEAKVGVIPPSADQVLVGDIERTRLKDVRVLFFAGVNEGVIPRKESGGGLLSDIDREYLRGSRVELAPTQKENHDNQRFYLYLNMTKPRDRLILSYSRTNGKGESSNPAYLIRSIQHIFPEISPRDMEEETPCLENPVRGLEYLSKGFREAFDREPRDAWKELWSWYLRSPNYRDTAKKLAEAAFYTNPHDHISLSAARALYGTTLENSPTRLERFAACAFAHFLEHGLGLRERIQYQFNAMDMGNVLHTALELFARKLGLLGIGWRDLGEEKRLTLVEESVEEIINDYGNTVLHSSARNEYMIARVKRMMNRTVWALQKQVERGDFVPRRFEVSFSMTDSLKSVNIALSEEEEMKLKGRIDRLDTYEDGNHVYVKVIDYKSGNTSFDLVALYHGLQLQLVLYLNAAVEIEQQEHPGKEVKPAGIFYYNIKDPVVDKVPGESLEDLNERILKNLRVNGLVTGEKEILEKMDQGFAGEPPYISSVVPAAFNKDGSLSRTSAAVNDYQFNILREYVDKKIRDIGTDILKGNVKVSPYQLGQKNPCTYCPYHGVCGFDEKIPGYSFRRLGALPPEELWEKMKEEM</sequence>
<dbReference type="Gene3D" id="3.40.50.300">
    <property type="entry name" value="P-loop containing nucleotide triphosphate hydrolases"/>
    <property type="match status" value="4"/>
</dbReference>
<dbReference type="PANTHER" id="PTHR30591:SF1">
    <property type="entry name" value="RECBCD ENZYME SUBUNIT RECC"/>
    <property type="match status" value="1"/>
</dbReference>
<dbReference type="Pfam" id="PF21445">
    <property type="entry name" value="ADDB_N"/>
    <property type="match status" value="1"/>
</dbReference>
<dbReference type="InterPro" id="IPR038726">
    <property type="entry name" value="PDDEXK_AddAB-type"/>
</dbReference>
<keyword evidence="6" id="KW-0378">Hydrolase</keyword>
<keyword evidence="2" id="KW-0540">Nuclease</keyword>
<evidence type="ECO:0000313" key="17">
    <source>
        <dbReference type="Proteomes" id="UP000184245"/>
    </source>
</evidence>
<dbReference type="AlphaFoldDB" id="A0A1M4UEW1"/>
<keyword evidence="4" id="KW-0547">Nucleotide-binding</keyword>
<dbReference type="SUPFAM" id="SSF52540">
    <property type="entry name" value="P-loop containing nucleoside triphosphate hydrolases"/>
    <property type="match status" value="2"/>
</dbReference>
<dbReference type="InterPro" id="IPR049035">
    <property type="entry name" value="ADDB_N"/>
</dbReference>
<keyword evidence="9" id="KW-0067">ATP-binding</keyword>
<feature type="domain" description="PD-(D/E)XK endonuclease-like" evidence="14">
    <location>
        <begin position="763"/>
        <end position="1106"/>
    </location>
</feature>
<dbReference type="GO" id="GO:0003677">
    <property type="term" value="F:DNA binding"/>
    <property type="evidence" value="ECO:0007669"/>
    <property type="project" value="UniProtKB-KW"/>
</dbReference>
<keyword evidence="3" id="KW-0479">Metal-binding</keyword>
<dbReference type="InterPro" id="IPR014140">
    <property type="entry name" value="DNA_helicase_suAddB"/>
</dbReference>
<keyword evidence="1" id="KW-0004">4Fe-4S</keyword>
<evidence type="ECO:0000256" key="13">
    <source>
        <dbReference type="ARBA" id="ARBA00023204"/>
    </source>
</evidence>
<dbReference type="Proteomes" id="UP000184245">
    <property type="component" value="Unassembled WGS sequence"/>
</dbReference>
<dbReference type="OrthoDB" id="9758506at2"/>
<dbReference type="InterPro" id="IPR027417">
    <property type="entry name" value="P-loop_NTPase"/>
</dbReference>
<dbReference type="Gene3D" id="3.90.320.10">
    <property type="match status" value="1"/>
</dbReference>
<evidence type="ECO:0000259" key="14">
    <source>
        <dbReference type="Pfam" id="PF12705"/>
    </source>
</evidence>
<dbReference type="EMBL" id="FQVI01000002">
    <property type="protein sequence ID" value="SHE55110.1"/>
    <property type="molecule type" value="Genomic_DNA"/>
</dbReference>
<gene>
    <name evidence="16" type="ORF">SAMN02745158_00879</name>
</gene>
<evidence type="ECO:0000256" key="4">
    <source>
        <dbReference type="ARBA" id="ARBA00022741"/>
    </source>
</evidence>
<organism evidence="16 17">
    <name type="scientific">Lactonifactor longoviformis DSM 17459</name>
    <dbReference type="NCBI Taxonomy" id="1122155"/>
    <lineage>
        <taxon>Bacteria</taxon>
        <taxon>Bacillati</taxon>
        <taxon>Bacillota</taxon>
        <taxon>Clostridia</taxon>
        <taxon>Eubacteriales</taxon>
        <taxon>Clostridiaceae</taxon>
        <taxon>Lactonifactor</taxon>
    </lineage>
</organism>
<keyword evidence="13" id="KW-0234">DNA repair</keyword>
<accession>A0A1M4UEW1</accession>
<keyword evidence="17" id="KW-1185">Reference proteome</keyword>
<keyword evidence="7 16" id="KW-0347">Helicase</keyword>
<protein>
    <submittedName>
        <fullName evidence="16">DNA helicase/exodeoxyribonuclease V, subunit B</fullName>
    </submittedName>
</protein>
<evidence type="ECO:0000256" key="11">
    <source>
        <dbReference type="ARBA" id="ARBA00023014"/>
    </source>
</evidence>